<comment type="caution">
    <text evidence="21">The sequence shown here is derived from an EMBL/GenBank/DDBJ whole genome shotgun (WGS) entry which is preliminary data.</text>
</comment>
<dbReference type="InterPro" id="IPR013083">
    <property type="entry name" value="Znf_RING/FYVE/PHD"/>
</dbReference>
<dbReference type="EMBL" id="CAXIEN010000011">
    <property type="protein sequence ID" value="CAL1264073.1"/>
    <property type="molecule type" value="Genomic_DNA"/>
</dbReference>
<evidence type="ECO:0000256" key="11">
    <source>
        <dbReference type="ARBA" id="ARBA00022833"/>
    </source>
</evidence>
<comment type="pathway">
    <text evidence="3">Protein modification; protein ubiquitination.</text>
</comment>
<dbReference type="GO" id="GO:0061630">
    <property type="term" value="F:ubiquitin protein ligase activity"/>
    <property type="evidence" value="ECO:0007669"/>
    <property type="project" value="UniProtKB-EC"/>
</dbReference>
<keyword evidence="14" id="KW-0539">Nucleus</keyword>
<evidence type="ECO:0000256" key="4">
    <source>
        <dbReference type="ARBA" id="ARBA00009506"/>
    </source>
</evidence>
<dbReference type="InterPro" id="IPR039577">
    <property type="entry name" value="Rad18"/>
</dbReference>
<evidence type="ECO:0000313" key="21">
    <source>
        <dbReference type="EMBL" id="CAL1264073.1"/>
    </source>
</evidence>
<dbReference type="SMART" id="SM00513">
    <property type="entry name" value="SAP"/>
    <property type="match status" value="1"/>
</dbReference>
<dbReference type="SMART" id="SM00734">
    <property type="entry name" value="ZnF_Rad18"/>
    <property type="match status" value="1"/>
</dbReference>
<comment type="subcellular location">
    <subcellularLocation>
        <location evidence="2">Nucleus</location>
    </subcellularLocation>
</comment>
<dbReference type="AlphaFoldDB" id="A0AAV1YY61"/>
<dbReference type="PROSITE" id="PS50800">
    <property type="entry name" value="SAP"/>
    <property type="match status" value="1"/>
</dbReference>
<evidence type="ECO:0000256" key="3">
    <source>
        <dbReference type="ARBA" id="ARBA00004906"/>
    </source>
</evidence>
<keyword evidence="22" id="KW-1185">Reference proteome</keyword>
<dbReference type="InterPro" id="IPR001841">
    <property type="entry name" value="Znf_RING"/>
</dbReference>
<keyword evidence="8" id="KW-0227">DNA damage</keyword>
<reference evidence="21 22" key="1">
    <citation type="submission" date="2024-04" db="EMBL/GenBank/DDBJ databases">
        <authorList>
            <person name="Rising A."/>
            <person name="Reimegard J."/>
            <person name="Sonavane S."/>
            <person name="Akerstrom W."/>
            <person name="Nylinder S."/>
            <person name="Hedman E."/>
            <person name="Kallberg Y."/>
        </authorList>
    </citation>
    <scope>NUCLEOTIDE SEQUENCE [LARGE SCALE GENOMIC DNA]</scope>
</reference>
<dbReference type="SMART" id="SM00184">
    <property type="entry name" value="RING"/>
    <property type="match status" value="1"/>
</dbReference>
<evidence type="ECO:0000256" key="1">
    <source>
        <dbReference type="ARBA" id="ARBA00000900"/>
    </source>
</evidence>
<evidence type="ECO:0000256" key="15">
    <source>
        <dbReference type="ARBA" id="ARBA00031783"/>
    </source>
</evidence>
<accession>A0AAV1YY61</accession>
<evidence type="ECO:0000256" key="16">
    <source>
        <dbReference type="ARBA" id="ARBA00082369"/>
    </source>
</evidence>
<sequence length="446" mass="51086">MASNSDDPISPLSEDNISDLVNSNLNLKILKPLDEALRCRICYEYFNNCMITKCSHNYCSICIRKYMTYKSQCPTCFQDAAEPELRNNRLIDEILRLYKKVRESLQNSSSSQSIVKTEHVPVTESVNVKKEKEPSTSSQQENTEHLKDFPHVDFPEVSCPVCYKTVSGDRINIHLDKCLQVQEKESERKSLPKLVYHLLTNKEIRKKLKEHGLSASGDRQTLIRRHKNFVTLFNANCDSLEPKSVEDIVLEIECQEIEEKANTAPKQIQINKKSEISHIEKEQQTYVKQHQSQFNSLINDIQQRNLGQKVVKQEVEEGCSEYCDSQPNKAIDDESNSTKLKDLSSDNSVSSMMESCKAAKEDGSKKQKAKKGKEIHSLEDINSETFTSKIKELPLSKSLEKIQDTYTNDSQPLDDFDHGKITKLSLLRKRKKGRISIEHPTSPKKK</sequence>
<dbReference type="GO" id="GO:0006513">
    <property type="term" value="P:protein monoubiquitination"/>
    <property type="evidence" value="ECO:0007669"/>
    <property type="project" value="InterPro"/>
</dbReference>
<evidence type="ECO:0000256" key="5">
    <source>
        <dbReference type="ARBA" id="ARBA00012483"/>
    </source>
</evidence>
<evidence type="ECO:0000256" key="9">
    <source>
        <dbReference type="ARBA" id="ARBA00022771"/>
    </source>
</evidence>
<dbReference type="InterPro" id="IPR006642">
    <property type="entry name" value="Rad18_UBZ4"/>
</dbReference>
<comment type="similarity">
    <text evidence="4">Belongs to the RAD18 family.</text>
</comment>
<feature type="domain" description="RING-type" evidence="19">
    <location>
        <begin position="39"/>
        <end position="76"/>
    </location>
</feature>
<keyword evidence="12" id="KW-0238">DNA-binding</keyword>
<evidence type="ECO:0000313" key="22">
    <source>
        <dbReference type="Proteomes" id="UP001497382"/>
    </source>
</evidence>
<dbReference type="EC" id="2.3.2.27" evidence="5"/>
<feature type="compositionally biased region" description="Basic and acidic residues" evidence="18">
    <location>
        <begin position="125"/>
        <end position="134"/>
    </location>
</feature>
<keyword evidence="7" id="KW-0479">Metal-binding</keyword>
<feature type="region of interest" description="Disordered" evidence="18">
    <location>
        <begin position="125"/>
        <end position="144"/>
    </location>
</feature>
<evidence type="ECO:0000259" key="20">
    <source>
        <dbReference type="PROSITE" id="PS50800"/>
    </source>
</evidence>
<dbReference type="PROSITE" id="PS50089">
    <property type="entry name" value="ZF_RING_2"/>
    <property type="match status" value="1"/>
</dbReference>
<keyword evidence="6" id="KW-0808">Transferase</keyword>
<evidence type="ECO:0000256" key="17">
    <source>
        <dbReference type="PROSITE-ProRule" id="PRU00175"/>
    </source>
</evidence>
<dbReference type="InterPro" id="IPR017907">
    <property type="entry name" value="Znf_RING_CS"/>
</dbReference>
<feature type="region of interest" description="Disordered" evidence="18">
    <location>
        <begin position="326"/>
        <end position="376"/>
    </location>
</feature>
<dbReference type="PROSITE" id="PS00518">
    <property type="entry name" value="ZF_RING_1"/>
    <property type="match status" value="1"/>
</dbReference>
<dbReference type="GO" id="GO:0006281">
    <property type="term" value="P:DNA repair"/>
    <property type="evidence" value="ECO:0007669"/>
    <property type="project" value="UniProtKB-KW"/>
</dbReference>
<evidence type="ECO:0000256" key="10">
    <source>
        <dbReference type="ARBA" id="ARBA00022786"/>
    </source>
</evidence>
<evidence type="ECO:0000256" key="18">
    <source>
        <dbReference type="SAM" id="MobiDB-lite"/>
    </source>
</evidence>
<feature type="domain" description="SAP" evidence="20">
    <location>
        <begin position="196"/>
        <end position="230"/>
    </location>
</feature>
<dbReference type="GO" id="GO:0097505">
    <property type="term" value="C:Rad6-Rad18 complex"/>
    <property type="evidence" value="ECO:0007669"/>
    <property type="project" value="TreeGrafter"/>
</dbReference>
<dbReference type="GO" id="GO:0003697">
    <property type="term" value="F:single-stranded DNA binding"/>
    <property type="evidence" value="ECO:0007669"/>
    <property type="project" value="InterPro"/>
</dbReference>
<keyword evidence="13" id="KW-0234">DNA repair</keyword>
<proteinExistence type="inferred from homology"/>
<dbReference type="Pfam" id="PF13923">
    <property type="entry name" value="zf-C3HC4_2"/>
    <property type="match status" value="1"/>
</dbReference>
<dbReference type="SUPFAM" id="SSF57850">
    <property type="entry name" value="RING/U-box"/>
    <property type="match status" value="1"/>
</dbReference>
<dbReference type="Pfam" id="PF02037">
    <property type="entry name" value="SAP"/>
    <property type="match status" value="1"/>
</dbReference>
<dbReference type="GO" id="GO:0008270">
    <property type="term" value="F:zinc ion binding"/>
    <property type="evidence" value="ECO:0007669"/>
    <property type="project" value="UniProtKB-KW"/>
</dbReference>
<keyword evidence="9 17" id="KW-0863">Zinc-finger</keyword>
<evidence type="ECO:0000256" key="6">
    <source>
        <dbReference type="ARBA" id="ARBA00022679"/>
    </source>
</evidence>
<dbReference type="GO" id="GO:0006301">
    <property type="term" value="P:DNA damage tolerance"/>
    <property type="evidence" value="ECO:0007669"/>
    <property type="project" value="InterPro"/>
</dbReference>
<evidence type="ECO:0000256" key="2">
    <source>
        <dbReference type="ARBA" id="ARBA00004123"/>
    </source>
</evidence>
<evidence type="ECO:0000259" key="19">
    <source>
        <dbReference type="PROSITE" id="PS50089"/>
    </source>
</evidence>
<evidence type="ECO:0000256" key="13">
    <source>
        <dbReference type="ARBA" id="ARBA00023204"/>
    </source>
</evidence>
<gene>
    <name evidence="21" type="ORF">LARSCL_LOCUS1830</name>
</gene>
<name>A0AAV1YY61_9ARAC</name>
<dbReference type="Gene3D" id="3.30.40.10">
    <property type="entry name" value="Zinc/RING finger domain, C3HC4 (zinc finger)"/>
    <property type="match status" value="1"/>
</dbReference>
<dbReference type="FunFam" id="3.30.40.10:FF:000172">
    <property type="entry name" value="E3 ubiquitin-protein ligase RAD18"/>
    <property type="match status" value="1"/>
</dbReference>
<evidence type="ECO:0000256" key="8">
    <source>
        <dbReference type="ARBA" id="ARBA00022763"/>
    </source>
</evidence>
<dbReference type="GO" id="GO:0005634">
    <property type="term" value="C:nucleus"/>
    <property type="evidence" value="ECO:0007669"/>
    <property type="project" value="UniProtKB-SubCell"/>
</dbReference>
<dbReference type="PANTHER" id="PTHR14134">
    <property type="entry name" value="E3 UBIQUITIN-PROTEIN LIGASE RAD18"/>
    <property type="match status" value="1"/>
</dbReference>
<dbReference type="PANTHER" id="PTHR14134:SF2">
    <property type="entry name" value="E3 UBIQUITIN-PROTEIN LIGASE RAD18"/>
    <property type="match status" value="1"/>
</dbReference>
<dbReference type="Proteomes" id="UP001497382">
    <property type="component" value="Unassembled WGS sequence"/>
</dbReference>
<dbReference type="InterPro" id="IPR003034">
    <property type="entry name" value="SAP_dom"/>
</dbReference>
<keyword evidence="11" id="KW-0862">Zinc</keyword>
<keyword evidence="10" id="KW-0833">Ubl conjugation pathway</keyword>
<organism evidence="21 22">
    <name type="scientific">Larinioides sclopetarius</name>
    <dbReference type="NCBI Taxonomy" id="280406"/>
    <lineage>
        <taxon>Eukaryota</taxon>
        <taxon>Metazoa</taxon>
        <taxon>Ecdysozoa</taxon>
        <taxon>Arthropoda</taxon>
        <taxon>Chelicerata</taxon>
        <taxon>Arachnida</taxon>
        <taxon>Araneae</taxon>
        <taxon>Araneomorphae</taxon>
        <taxon>Entelegynae</taxon>
        <taxon>Araneoidea</taxon>
        <taxon>Araneidae</taxon>
        <taxon>Larinioides</taxon>
    </lineage>
</organism>
<feature type="compositionally biased region" description="Low complexity" evidence="18">
    <location>
        <begin position="345"/>
        <end position="355"/>
    </location>
</feature>
<evidence type="ECO:0000256" key="12">
    <source>
        <dbReference type="ARBA" id="ARBA00023125"/>
    </source>
</evidence>
<evidence type="ECO:0000256" key="7">
    <source>
        <dbReference type="ARBA" id="ARBA00022723"/>
    </source>
</evidence>
<comment type="catalytic activity">
    <reaction evidence="1">
        <text>S-ubiquitinyl-[E2 ubiquitin-conjugating enzyme]-L-cysteine + [acceptor protein]-L-lysine = [E2 ubiquitin-conjugating enzyme]-L-cysteine + N(6)-ubiquitinyl-[acceptor protein]-L-lysine.</text>
        <dbReference type="EC" id="2.3.2.27"/>
    </reaction>
</comment>
<evidence type="ECO:0000256" key="14">
    <source>
        <dbReference type="ARBA" id="ARBA00023242"/>
    </source>
</evidence>
<dbReference type="CDD" id="cd16529">
    <property type="entry name" value="RING-HC_RAD18"/>
    <property type="match status" value="1"/>
</dbReference>
<dbReference type="Gene3D" id="3.30.160.60">
    <property type="entry name" value="Classic Zinc Finger"/>
    <property type="match status" value="1"/>
</dbReference>
<protein>
    <recommendedName>
        <fullName evidence="5">RING-type E3 ubiquitin transferase</fullName>
        <ecNumber evidence="5">2.3.2.27</ecNumber>
    </recommendedName>
    <alternativeName>
        <fullName evidence="15 16">RING-type E3 ubiquitin transferase RAD18</fullName>
    </alternativeName>
</protein>